<gene>
    <name evidence="2" type="ORF">N2K84_10780</name>
</gene>
<dbReference type="Gene3D" id="3.30.530.20">
    <property type="match status" value="1"/>
</dbReference>
<protein>
    <submittedName>
        <fullName evidence="2">GyrI-like domain-containing protein</fullName>
    </submittedName>
</protein>
<dbReference type="SUPFAM" id="SSF55961">
    <property type="entry name" value="Bet v1-like"/>
    <property type="match status" value="1"/>
</dbReference>
<accession>A0AA41Y8N0</accession>
<evidence type="ECO:0000313" key="2">
    <source>
        <dbReference type="EMBL" id="MCW0483217.1"/>
    </source>
</evidence>
<dbReference type="Pfam" id="PF10604">
    <property type="entry name" value="Polyketide_cyc2"/>
    <property type="match status" value="1"/>
</dbReference>
<reference evidence="2" key="1">
    <citation type="submission" date="2022-10" db="EMBL/GenBank/DDBJ databases">
        <title>Gaoshiqiia sediminis gen. nov., sp. nov., isolated from coastal sediment.</title>
        <authorList>
            <person name="Yu W.X."/>
            <person name="Mu D.S."/>
            <person name="Du J.Z."/>
            <person name="Liang Y.Q."/>
        </authorList>
    </citation>
    <scope>NUCLEOTIDE SEQUENCE</scope>
    <source>
        <strain evidence="2">A06</strain>
    </source>
</reference>
<dbReference type="SMART" id="SM00871">
    <property type="entry name" value="AraC_E_bind"/>
    <property type="match status" value="1"/>
</dbReference>
<proteinExistence type="predicted"/>
<organism evidence="2 3">
    <name type="scientific">Gaoshiqia sediminis</name>
    <dbReference type="NCBI Taxonomy" id="2986998"/>
    <lineage>
        <taxon>Bacteria</taxon>
        <taxon>Pseudomonadati</taxon>
        <taxon>Bacteroidota</taxon>
        <taxon>Bacteroidia</taxon>
        <taxon>Marinilabiliales</taxon>
        <taxon>Prolixibacteraceae</taxon>
        <taxon>Gaoshiqia</taxon>
    </lineage>
</organism>
<name>A0AA41Y8N0_9BACT</name>
<dbReference type="Proteomes" id="UP001163821">
    <property type="component" value="Unassembled WGS sequence"/>
</dbReference>
<dbReference type="RefSeq" id="WP_282591819.1">
    <property type="nucleotide sequence ID" value="NZ_JAPAAF010000013.1"/>
</dbReference>
<comment type="caution">
    <text evidence="2">The sequence shown here is derived from an EMBL/GenBank/DDBJ whole genome shotgun (WGS) entry which is preliminary data.</text>
</comment>
<dbReference type="Gene3D" id="3.20.80.10">
    <property type="entry name" value="Regulatory factor, effector binding domain"/>
    <property type="match status" value="1"/>
</dbReference>
<dbReference type="InterPro" id="IPR023393">
    <property type="entry name" value="START-like_dom_sf"/>
</dbReference>
<feature type="domain" description="AraC effector-binding" evidence="1">
    <location>
        <begin position="183"/>
        <end position="333"/>
    </location>
</feature>
<dbReference type="CDD" id="cd07818">
    <property type="entry name" value="SRPBCC_1"/>
    <property type="match status" value="1"/>
</dbReference>
<dbReference type="EMBL" id="JAPAAF010000013">
    <property type="protein sequence ID" value="MCW0483217.1"/>
    <property type="molecule type" value="Genomic_DNA"/>
</dbReference>
<dbReference type="InterPro" id="IPR010499">
    <property type="entry name" value="AraC_E-bd"/>
</dbReference>
<dbReference type="InterPro" id="IPR029442">
    <property type="entry name" value="GyrI-like"/>
</dbReference>
<dbReference type="InterPro" id="IPR011256">
    <property type="entry name" value="Reg_factor_effector_dom_sf"/>
</dbReference>
<evidence type="ECO:0000259" key="1">
    <source>
        <dbReference type="SMART" id="SM00871"/>
    </source>
</evidence>
<keyword evidence="3" id="KW-1185">Reference proteome</keyword>
<dbReference type="AlphaFoldDB" id="A0AA41Y8N0"/>
<evidence type="ECO:0000313" key="3">
    <source>
        <dbReference type="Proteomes" id="UP001163821"/>
    </source>
</evidence>
<sequence length="333" mass="37884">MRTLIRLLAALFSVVLFLLIVAYFLPREVQLERSISIHAPARVVFNQVNDLYSWDKWSVWNQLDPEMEITYQNGGIGERAVYSWKSSHPKVGDGKLTITGSSPYDSIRLKLEFGEESPSESWFRFSEEDEQTTVVWGFGADMGMNPIARWMGLFINRMVGPDFERGLQNLKTVSEIIVQEGRPIVELVTLPAFNYVSLRKTVSLEDISDEMGQMYGKLTRHIDSHQLMMVDMPYSVYHKIDNGVVDLEAGIPIDRITEPAGDILAGNREAGNYAQADHIGSYETLGETHEFIQQWITGHHFTISGGPMEKYLTDPQSEPNPEKWITAIYYPLN</sequence>
<dbReference type="SUPFAM" id="SSF55136">
    <property type="entry name" value="Probable bacterial effector-binding domain"/>
    <property type="match status" value="1"/>
</dbReference>
<dbReference type="Pfam" id="PF06445">
    <property type="entry name" value="GyrI-like"/>
    <property type="match status" value="1"/>
</dbReference>
<dbReference type="InterPro" id="IPR019587">
    <property type="entry name" value="Polyketide_cyclase/dehydratase"/>
</dbReference>